<sequence>MQLTIIPGPGVFQLVLDPWRCSAFGLGPWPDIQPRFSALRNLRLGTLQGEEDISLPGRRFDKMSTAAVASGGGRSTLNPNAPLFIPAALQRVEDFSPEWWELVKTTPWFRDHWFRQHQEQETFDGNEEEEDVANLLPDSFDLGIDDDFSDFVADFEEQEAYMEAMQQVYYPVQASANKENGLEMEAESLMKKLSLKSPKNGVTKPVLDPARYKEKPAMVVSPRSSFRRIQQPR</sequence>
<protein>
    <submittedName>
        <fullName evidence="1">Uncharacterized protein</fullName>
    </submittedName>
</protein>
<dbReference type="InterPro" id="IPR040414">
    <property type="entry name" value="CID1/CID2"/>
</dbReference>
<dbReference type="EMBL" id="JADCNL010000006">
    <property type="protein sequence ID" value="KAG0477314.1"/>
    <property type="molecule type" value="Genomic_DNA"/>
</dbReference>
<proteinExistence type="predicted"/>
<name>A0A835QW66_VANPL</name>
<dbReference type="PANTHER" id="PTHR33790:SF10">
    <property type="entry name" value="PROTEIN EARLY RESPONSIVE TO DEHYDRATION 15"/>
    <property type="match status" value="1"/>
</dbReference>
<accession>A0A835QW66</accession>
<dbReference type="PANTHER" id="PTHR33790">
    <property type="entry name" value="OS05G0344200 PROTEIN"/>
    <property type="match status" value="1"/>
</dbReference>
<dbReference type="AlphaFoldDB" id="A0A835QW66"/>
<evidence type="ECO:0000313" key="2">
    <source>
        <dbReference type="Proteomes" id="UP000636800"/>
    </source>
</evidence>
<evidence type="ECO:0000313" key="1">
    <source>
        <dbReference type="EMBL" id="KAG0477314.1"/>
    </source>
</evidence>
<dbReference type="OrthoDB" id="407432at2759"/>
<gene>
    <name evidence="1" type="ORF">HPP92_014155</name>
</gene>
<dbReference type="Proteomes" id="UP000636800">
    <property type="component" value="Chromosome 6"/>
</dbReference>
<organism evidence="1 2">
    <name type="scientific">Vanilla planifolia</name>
    <name type="common">Vanilla</name>
    <dbReference type="NCBI Taxonomy" id="51239"/>
    <lineage>
        <taxon>Eukaryota</taxon>
        <taxon>Viridiplantae</taxon>
        <taxon>Streptophyta</taxon>
        <taxon>Embryophyta</taxon>
        <taxon>Tracheophyta</taxon>
        <taxon>Spermatophyta</taxon>
        <taxon>Magnoliopsida</taxon>
        <taxon>Liliopsida</taxon>
        <taxon>Asparagales</taxon>
        <taxon>Orchidaceae</taxon>
        <taxon>Vanilloideae</taxon>
        <taxon>Vanilleae</taxon>
        <taxon>Vanilla</taxon>
    </lineage>
</organism>
<keyword evidence="2" id="KW-1185">Reference proteome</keyword>
<reference evidence="1 2" key="1">
    <citation type="journal article" date="2020" name="Nat. Food">
        <title>A phased Vanilla planifolia genome enables genetic improvement of flavour and production.</title>
        <authorList>
            <person name="Hasing T."/>
            <person name="Tang H."/>
            <person name="Brym M."/>
            <person name="Khazi F."/>
            <person name="Huang T."/>
            <person name="Chambers A.H."/>
        </authorList>
    </citation>
    <scope>NUCLEOTIDE SEQUENCE [LARGE SCALE GENOMIC DNA]</scope>
    <source>
        <tissue evidence="1">Leaf</tissue>
    </source>
</reference>
<dbReference type="InterPro" id="IPR009818">
    <property type="entry name" value="PAM2_motif"/>
</dbReference>
<dbReference type="Pfam" id="PF07145">
    <property type="entry name" value="PAM2"/>
    <property type="match status" value="1"/>
</dbReference>
<comment type="caution">
    <text evidence="1">The sequence shown here is derived from an EMBL/GenBank/DDBJ whole genome shotgun (WGS) entry which is preliminary data.</text>
</comment>